<comment type="caution">
    <text evidence="1">The sequence shown here is derived from an EMBL/GenBank/DDBJ whole genome shotgun (WGS) entry which is preliminary data.</text>
</comment>
<keyword evidence="2" id="KW-1185">Reference proteome</keyword>
<dbReference type="AlphaFoldDB" id="A0A822YGL9"/>
<reference evidence="1 2" key="1">
    <citation type="journal article" date="2020" name="Mol. Biol. Evol.">
        <title>Distinct Expression and Methylation Patterns for Genes with Different Fates following a Single Whole-Genome Duplication in Flowering Plants.</title>
        <authorList>
            <person name="Shi T."/>
            <person name="Rahmani R.S."/>
            <person name="Gugger P.F."/>
            <person name="Wang M."/>
            <person name="Li H."/>
            <person name="Zhang Y."/>
            <person name="Li Z."/>
            <person name="Wang Q."/>
            <person name="Van de Peer Y."/>
            <person name="Marchal K."/>
            <person name="Chen J."/>
        </authorList>
    </citation>
    <scope>NUCLEOTIDE SEQUENCE [LARGE SCALE GENOMIC DNA]</scope>
    <source>
        <tissue evidence="1">Leaf</tissue>
    </source>
</reference>
<sequence length="83" mass="10260">MDDRRRERLTESERIMFQSYRFPEFLRTVEENAFHKEKSHLIDDRRRRIASNVRTVFSEHRRRVASDDRRKFLVLASGFDSNW</sequence>
<name>A0A822YGL9_NELNU</name>
<gene>
    <name evidence="1" type="ORF">HUJ06_010433</name>
</gene>
<accession>A0A822YGL9</accession>
<dbReference type="EMBL" id="DUZY01000003">
    <property type="protein sequence ID" value="DAD31582.1"/>
    <property type="molecule type" value="Genomic_DNA"/>
</dbReference>
<dbReference type="Proteomes" id="UP000607653">
    <property type="component" value="Unassembled WGS sequence"/>
</dbReference>
<evidence type="ECO:0000313" key="1">
    <source>
        <dbReference type="EMBL" id="DAD31582.1"/>
    </source>
</evidence>
<protein>
    <submittedName>
        <fullName evidence="1">Uncharacterized protein</fullName>
    </submittedName>
</protein>
<evidence type="ECO:0000313" key="2">
    <source>
        <dbReference type="Proteomes" id="UP000607653"/>
    </source>
</evidence>
<proteinExistence type="predicted"/>
<organism evidence="1 2">
    <name type="scientific">Nelumbo nucifera</name>
    <name type="common">Sacred lotus</name>
    <dbReference type="NCBI Taxonomy" id="4432"/>
    <lineage>
        <taxon>Eukaryota</taxon>
        <taxon>Viridiplantae</taxon>
        <taxon>Streptophyta</taxon>
        <taxon>Embryophyta</taxon>
        <taxon>Tracheophyta</taxon>
        <taxon>Spermatophyta</taxon>
        <taxon>Magnoliopsida</taxon>
        <taxon>Proteales</taxon>
        <taxon>Nelumbonaceae</taxon>
        <taxon>Nelumbo</taxon>
    </lineage>
</organism>